<keyword evidence="2" id="KW-1185">Reference proteome</keyword>
<comment type="caution">
    <text evidence="1">The sequence shown here is derived from an EMBL/GenBank/DDBJ whole genome shotgun (WGS) entry which is preliminary data.</text>
</comment>
<name>A0AAN7MX67_MYCAM</name>
<evidence type="ECO:0000313" key="1">
    <source>
        <dbReference type="EMBL" id="KAK4815382.1"/>
    </source>
</evidence>
<reference evidence="1 2" key="1">
    <citation type="journal article" date="2023" name="J. Hered.">
        <title>Chromosome-level genome of the wood stork (Mycteria americana) provides insight into avian chromosome evolution.</title>
        <authorList>
            <person name="Flamio R. Jr."/>
            <person name="Ramstad K.M."/>
        </authorList>
    </citation>
    <scope>NUCLEOTIDE SEQUENCE [LARGE SCALE GENOMIC DNA]</scope>
    <source>
        <strain evidence="1">JAX WOST 10</strain>
    </source>
</reference>
<dbReference type="EMBL" id="JAUNZN010000009">
    <property type="protein sequence ID" value="KAK4815382.1"/>
    <property type="molecule type" value="Genomic_DNA"/>
</dbReference>
<accession>A0AAN7MX67</accession>
<sequence>MRPSNQFLIHQTVHPSNPSLSNLERRMLLGTWRDFDPPVPVFRSIHWRDRFVTSRVPSDRYRAPHCPTSS</sequence>
<gene>
    <name evidence="1" type="ORF">QYF61_001370</name>
</gene>
<evidence type="ECO:0000313" key="2">
    <source>
        <dbReference type="Proteomes" id="UP001333110"/>
    </source>
</evidence>
<proteinExistence type="predicted"/>
<dbReference type="Proteomes" id="UP001333110">
    <property type="component" value="Unassembled WGS sequence"/>
</dbReference>
<dbReference type="AlphaFoldDB" id="A0AAN7MX67"/>
<protein>
    <submittedName>
        <fullName evidence="1">Uncharacterized protein</fullName>
    </submittedName>
</protein>
<organism evidence="1 2">
    <name type="scientific">Mycteria americana</name>
    <name type="common">Wood stork</name>
    <dbReference type="NCBI Taxonomy" id="33587"/>
    <lineage>
        <taxon>Eukaryota</taxon>
        <taxon>Metazoa</taxon>
        <taxon>Chordata</taxon>
        <taxon>Craniata</taxon>
        <taxon>Vertebrata</taxon>
        <taxon>Euteleostomi</taxon>
        <taxon>Archelosauria</taxon>
        <taxon>Archosauria</taxon>
        <taxon>Dinosauria</taxon>
        <taxon>Saurischia</taxon>
        <taxon>Theropoda</taxon>
        <taxon>Coelurosauria</taxon>
        <taxon>Aves</taxon>
        <taxon>Neognathae</taxon>
        <taxon>Neoaves</taxon>
        <taxon>Aequornithes</taxon>
        <taxon>Ciconiiformes</taxon>
        <taxon>Ciconiidae</taxon>
        <taxon>Mycteria</taxon>
    </lineage>
</organism>